<protein>
    <submittedName>
        <fullName evidence="1">Uncharacterized protein YueI</fullName>
    </submittedName>
</protein>
<keyword evidence="2" id="KW-1185">Reference proteome</keyword>
<organism evidence="1 2">
    <name type="scientific">Bacillus benzoevorans</name>
    <dbReference type="NCBI Taxonomy" id="1456"/>
    <lineage>
        <taxon>Bacteria</taxon>
        <taxon>Bacillati</taxon>
        <taxon>Bacillota</taxon>
        <taxon>Bacilli</taxon>
        <taxon>Bacillales</taxon>
        <taxon>Bacillaceae</taxon>
        <taxon>Bacillus</taxon>
    </lineage>
</organism>
<dbReference type="PIRSF" id="PIRSF034303">
    <property type="entry name" value="DUF1694"/>
    <property type="match status" value="1"/>
</dbReference>
<dbReference type="InterPro" id="IPR029064">
    <property type="entry name" value="Ribosomal_eL30-like_sf"/>
</dbReference>
<dbReference type="SUPFAM" id="SSF160515">
    <property type="entry name" value="YueI-like"/>
    <property type="match status" value="1"/>
</dbReference>
<proteinExistence type="predicted"/>
<dbReference type="InterPro" id="IPR012543">
    <property type="entry name" value="DUF1694"/>
</dbReference>
<dbReference type="Gene3D" id="3.30.1330.30">
    <property type="match status" value="1"/>
</dbReference>
<evidence type="ECO:0000313" key="1">
    <source>
        <dbReference type="EMBL" id="MBB6447768.1"/>
    </source>
</evidence>
<dbReference type="EMBL" id="JACHGK010000028">
    <property type="protein sequence ID" value="MBB6447768.1"/>
    <property type="molecule type" value="Genomic_DNA"/>
</dbReference>
<comment type="caution">
    <text evidence="1">The sequence shown here is derived from an EMBL/GenBank/DDBJ whole genome shotgun (WGS) entry which is preliminary data.</text>
</comment>
<dbReference type="Proteomes" id="UP000531594">
    <property type="component" value="Unassembled WGS sequence"/>
</dbReference>
<gene>
    <name evidence="1" type="ORF">HNR53_004477</name>
</gene>
<accession>A0A7X0HVV0</accession>
<dbReference type="AlphaFoldDB" id="A0A7X0HVV0"/>
<reference evidence="1 2" key="1">
    <citation type="submission" date="2020-08" db="EMBL/GenBank/DDBJ databases">
        <title>Genomic Encyclopedia of Type Strains, Phase IV (KMG-IV): sequencing the most valuable type-strain genomes for metagenomic binning, comparative biology and taxonomic classification.</title>
        <authorList>
            <person name="Goeker M."/>
        </authorList>
    </citation>
    <scope>NUCLEOTIDE SEQUENCE [LARGE SCALE GENOMIC DNA]</scope>
    <source>
        <strain evidence="1 2">DSM 5391</strain>
    </source>
</reference>
<dbReference type="Pfam" id="PF07997">
    <property type="entry name" value="DUF1694"/>
    <property type="match status" value="1"/>
</dbReference>
<evidence type="ECO:0000313" key="2">
    <source>
        <dbReference type="Proteomes" id="UP000531594"/>
    </source>
</evidence>
<dbReference type="RefSeq" id="WP_184530033.1">
    <property type="nucleotide sequence ID" value="NZ_JACHGK010000028.1"/>
</dbReference>
<name>A0A7X0HVV0_9BACI</name>
<sequence length="146" mass="16844">MNKPDVEDYLTQGIHGAKETNPDERRKFLGGLRERVEIALTQEQVKEDAVYQEVEQAMKNHKETQLLLNGHLDYGYLSKYIKIADQNNIPYTMVTNEDHNSDIGLVLAHKEAVDKENIFVTKKFDISEQQKEKKGIFSFFNKILGS</sequence>